<accession>A0A0F9J347</accession>
<sequence>MTTAVKIGLGVEFAVGDGASPEVFTKVAEVLSVGGPSLSRDTPEATHTDSTAGYKEFIAGLKDGGEVTVNMNFLPADASQDLSTGLLGDFGTDTLINYKITFPYSPTVAWTFAGFITGFEPDVPIEDRMTASVTFKVSGQPTLA</sequence>
<dbReference type="Gene3D" id="4.10.410.40">
    <property type="match status" value="1"/>
</dbReference>
<comment type="caution">
    <text evidence="2">The sequence shown here is derived from an EMBL/GenBank/DDBJ whole genome shotgun (WGS) entry which is preliminary data.</text>
</comment>
<dbReference type="EMBL" id="LAZR01017458">
    <property type="protein sequence ID" value="KKM00336.1"/>
    <property type="molecule type" value="Genomic_DNA"/>
</dbReference>
<dbReference type="AlphaFoldDB" id="A0A0F9J347"/>
<dbReference type="Pfam" id="PF16461">
    <property type="entry name" value="Phage_TTP_12"/>
    <property type="match status" value="1"/>
</dbReference>
<proteinExistence type="predicted"/>
<evidence type="ECO:0000313" key="2">
    <source>
        <dbReference type="EMBL" id="KKM00336.1"/>
    </source>
</evidence>
<feature type="domain" description="Lambda phage tail tube protein N-terminal" evidence="1">
    <location>
        <begin position="19"/>
        <end position="144"/>
    </location>
</feature>
<dbReference type="InterPro" id="IPR032494">
    <property type="entry name" value="Phage_TTP_N"/>
</dbReference>
<evidence type="ECO:0000259" key="1">
    <source>
        <dbReference type="Pfam" id="PF16461"/>
    </source>
</evidence>
<gene>
    <name evidence="2" type="ORF">LCGC14_1805490</name>
</gene>
<organism evidence="2">
    <name type="scientific">marine sediment metagenome</name>
    <dbReference type="NCBI Taxonomy" id="412755"/>
    <lineage>
        <taxon>unclassified sequences</taxon>
        <taxon>metagenomes</taxon>
        <taxon>ecological metagenomes</taxon>
    </lineage>
</organism>
<name>A0A0F9J347_9ZZZZ</name>
<reference evidence="2" key="1">
    <citation type="journal article" date="2015" name="Nature">
        <title>Complex archaea that bridge the gap between prokaryotes and eukaryotes.</title>
        <authorList>
            <person name="Spang A."/>
            <person name="Saw J.H."/>
            <person name="Jorgensen S.L."/>
            <person name="Zaremba-Niedzwiedzka K."/>
            <person name="Martijn J."/>
            <person name="Lind A.E."/>
            <person name="van Eijk R."/>
            <person name="Schleper C."/>
            <person name="Guy L."/>
            <person name="Ettema T.J."/>
        </authorList>
    </citation>
    <scope>NUCLEOTIDE SEQUENCE</scope>
</reference>
<protein>
    <recommendedName>
        <fullName evidence="1">Lambda phage tail tube protein N-terminal domain-containing protein</fullName>
    </recommendedName>
</protein>